<dbReference type="Proteomes" id="UP000594261">
    <property type="component" value="Unassembled WGS sequence"/>
</dbReference>
<organism evidence="2 3">
    <name type="scientific">Quercus lobata</name>
    <name type="common">Valley oak</name>
    <dbReference type="NCBI Taxonomy" id="97700"/>
    <lineage>
        <taxon>Eukaryota</taxon>
        <taxon>Viridiplantae</taxon>
        <taxon>Streptophyta</taxon>
        <taxon>Embryophyta</taxon>
        <taxon>Tracheophyta</taxon>
        <taxon>Spermatophyta</taxon>
        <taxon>Magnoliopsida</taxon>
        <taxon>eudicotyledons</taxon>
        <taxon>Gunneridae</taxon>
        <taxon>Pentapetalae</taxon>
        <taxon>rosids</taxon>
        <taxon>fabids</taxon>
        <taxon>Fagales</taxon>
        <taxon>Fagaceae</taxon>
        <taxon>Quercus</taxon>
    </lineage>
</organism>
<feature type="domain" description="Reverse transcriptase zinc-binding" evidence="1">
    <location>
        <begin position="225"/>
        <end position="308"/>
    </location>
</feature>
<dbReference type="InParanoid" id="A0A7N2RFE3"/>
<name>A0A7N2RFE3_QUELO</name>
<dbReference type="Gramene" id="QL93p0381_0054:mrna">
    <property type="protein sequence ID" value="QL93p0381_0054:mrna:CDS:1"/>
    <property type="gene ID" value="QL93p0381_0054"/>
</dbReference>
<dbReference type="AlphaFoldDB" id="A0A7N2RFE3"/>
<sequence>MANVGSNPSFVWRSLLAARVIIFRGLKWRVGNGRTIGVYTHKWLSYKPIPRTEAVLDTRVCELIDEDARQWDRGKLDAMFSQRTREEILSIPLDHLQSQFIMANVGSNPSFVWRSLLAARVIIFRGSKWRVGNGRTIGVYTHKWLSYKPIPRTEAVLDIRVCELIDEDARQWDRGKLDAMFSQRTREEILSIPLDHLQSQDMLVWIENAAQKLSVKTAYRVALRSSTQSWTEYSGAREDGPTWNKVWDLKVPPKVRMFLWRAVSTGLPTRDKLHQRRVNVDTQCEFCFHNTETVHHILRECPFAQNVWALFSG</sequence>
<evidence type="ECO:0000313" key="3">
    <source>
        <dbReference type="Proteomes" id="UP000594261"/>
    </source>
</evidence>
<dbReference type="InterPro" id="IPR026960">
    <property type="entry name" value="RVT-Znf"/>
</dbReference>
<evidence type="ECO:0000313" key="2">
    <source>
        <dbReference type="EnsemblPlants" id="QL93p0381_0054:mrna:CDS:1"/>
    </source>
</evidence>
<accession>A0A7N2RFE3</accession>
<evidence type="ECO:0000259" key="1">
    <source>
        <dbReference type="Pfam" id="PF13966"/>
    </source>
</evidence>
<keyword evidence="3" id="KW-1185">Reference proteome</keyword>
<protein>
    <recommendedName>
        <fullName evidence="1">Reverse transcriptase zinc-binding domain-containing protein</fullName>
    </recommendedName>
</protein>
<reference evidence="2" key="1">
    <citation type="submission" date="2021-01" db="UniProtKB">
        <authorList>
            <consortium name="EnsemblPlants"/>
        </authorList>
    </citation>
    <scope>IDENTIFICATION</scope>
</reference>
<dbReference type="EnsemblPlants" id="QL93p0381_0054:mrna">
    <property type="protein sequence ID" value="QL93p0381_0054:mrna:CDS:1"/>
    <property type="gene ID" value="QL93p0381_0054"/>
</dbReference>
<dbReference type="Pfam" id="PF13966">
    <property type="entry name" value="zf-RVT"/>
    <property type="match status" value="1"/>
</dbReference>
<proteinExistence type="predicted"/>